<accession>A0A8X6RET6</accession>
<evidence type="ECO:0000313" key="2">
    <source>
        <dbReference type="Proteomes" id="UP000887159"/>
    </source>
</evidence>
<reference evidence="1" key="1">
    <citation type="submission" date="2020-08" db="EMBL/GenBank/DDBJ databases">
        <title>Multicomponent nature underlies the extraordinary mechanical properties of spider dragline silk.</title>
        <authorList>
            <person name="Kono N."/>
            <person name="Nakamura H."/>
            <person name="Mori M."/>
            <person name="Yoshida Y."/>
            <person name="Ohtoshi R."/>
            <person name="Malay A.D."/>
            <person name="Moran D.A.P."/>
            <person name="Tomita M."/>
            <person name="Numata K."/>
            <person name="Arakawa K."/>
        </authorList>
    </citation>
    <scope>NUCLEOTIDE SEQUENCE</scope>
</reference>
<sequence length="109" mass="12634">MKVVEDNHRTSISAQDPYLALSVRRNRQITAPQLARDFTAVSERRIIRHTLYSRPLHPASSLECSFDCIQQKRQHMVELIAMERRGNHKNGCVFFSVMSRNSPDKLILL</sequence>
<evidence type="ECO:0000313" key="1">
    <source>
        <dbReference type="EMBL" id="GFX91237.1"/>
    </source>
</evidence>
<dbReference type="EMBL" id="BMAU01021123">
    <property type="protein sequence ID" value="GFX91237.1"/>
    <property type="molecule type" value="Genomic_DNA"/>
</dbReference>
<name>A0A8X6RET6_TRICX</name>
<comment type="caution">
    <text evidence="1">The sequence shown here is derived from an EMBL/GenBank/DDBJ whole genome shotgun (WGS) entry which is preliminary data.</text>
</comment>
<keyword evidence="2" id="KW-1185">Reference proteome</keyword>
<proteinExistence type="predicted"/>
<gene>
    <name evidence="1" type="ORF">TNCV_1246521</name>
</gene>
<organism evidence="1 2">
    <name type="scientific">Trichonephila clavipes</name>
    <name type="common">Golden silk orbweaver</name>
    <name type="synonym">Nephila clavipes</name>
    <dbReference type="NCBI Taxonomy" id="2585209"/>
    <lineage>
        <taxon>Eukaryota</taxon>
        <taxon>Metazoa</taxon>
        <taxon>Ecdysozoa</taxon>
        <taxon>Arthropoda</taxon>
        <taxon>Chelicerata</taxon>
        <taxon>Arachnida</taxon>
        <taxon>Araneae</taxon>
        <taxon>Araneomorphae</taxon>
        <taxon>Entelegynae</taxon>
        <taxon>Araneoidea</taxon>
        <taxon>Nephilidae</taxon>
        <taxon>Trichonephila</taxon>
    </lineage>
</organism>
<protein>
    <submittedName>
        <fullName evidence="1">Uncharacterized protein</fullName>
    </submittedName>
</protein>
<dbReference type="AlphaFoldDB" id="A0A8X6RET6"/>
<dbReference type="Proteomes" id="UP000887159">
    <property type="component" value="Unassembled WGS sequence"/>
</dbReference>